<sequence length="816" mass="88357">MTTIPAPSRQMVREEWSDADFDLRDDQPLHTGTDRDPEDDEDWDAEMDLGKTGQQALPSGITSAPPLSQAFIIRPSQNSSEGDDDEDEGVSTIKVAILTKPAVPISVPQSSQSFDDDFEDAFSLPADLTQLSLAPLSLSHRISKTSLEWGDKDQTSSSQSSDAYSSLGFADASPSSNSTSVSLPVTEDDDDDDDELEGLVIPSGIFESGKGARQLTKLLEMKKHAEVPDRPVRPSRAPEEDFESGLIIDDDHELSPSRLLSAQQSKRVLNTRTRSLPTQRQPSSLRPPSRLRHDGAKSPTFTRPPPSRNQTISPTSASSFLTSKSGNLRGQKSHSGFSKPASPPANPRKLTRQASLSSLMEASNQASGSGSASAGPSRAGYEEPTAASRAKSYKSREFKVPPTRPTTPSNNPAALRLTMPTVLRSKSRPTLSSVFNGPPSASGPQSPMFRSMSPVPPRPSSAHLPPRPPSSQSATRPSVTRVLKRPKRQRVFGDGTELDGFDDLPTDRDQESRFRVQPKGYGNRVPGASYSPAKPEKGTIRRKRREGSDTMPDIKPQAPSPKKRKQPASPLPAAKKKPTLIRNLSGVGASRVVGDMKWNPQSMRWEGNEHVLRDFDAAVGSSTRPALITHLTGSSIGSPVGSFANGARIVGNMMFDPSRMCWVSTLPPEEEEPDVFADLADDEDDGDAWEEKGATIRASAALGTDSLASSTSTTIAPSSASSSPARSEHSFPRSGPASESDSERDRGSRASMVVCDVDEAFIERCRAAEARHRQEMRGWNLSSTLSTPNDADPFAGQRIDRRHLHEIRELATRKYS</sequence>
<dbReference type="EMBL" id="CAVNYO010000440">
    <property type="protein sequence ID" value="CAK5280178.1"/>
    <property type="molecule type" value="Genomic_DNA"/>
</dbReference>
<reference evidence="2" key="1">
    <citation type="submission" date="2023-11" db="EMBL/GenBank/DDBJ databases">
        <authorList>
            <person name="De Vega J J."/>
            <person name="De Vega J J."/>
        </authorList>
    </citation>
    <scope>NUCLEOTIDE SEQUENCE</scope>
</reference>
<dbReference type="GO" id="GO:0044732">
    <property type="term" value="C:mitotic spindle pole body"/>
    <property type="evidence" value="ECO:0007669"/>
    <property type="project" value="TreeGrafter"/>
</dbReference>
<evidence type="ECO:0000313" key="3">
    <source>
        <dbReference type="Proteomes" id="UP001295794"/>
    </source>
</evidence>
<feature type="compositionally biased region" description="Low complexity" evidence="1">
    <location>
        <begin position="156"/>
        <end position="166"/>
    </location>
</feature>
<proteinExistence type="predicted"/>
<feature type="compositionally biased region" description="Polar residues" evidence="1">
    <location>
        <begin position="308"/>
        <end position="336"/>
    </location>
</feature>
<feature type="compositionally biased region" description="Polar residues" evidence="1">
    <location>
        <begin position="352"/>
        <end position="361"/>
    </location>
</feature>
<feature type="compositionally biased region" description="Acidic residues" evidence="1">
    <location>
        <begin position="186"/>
        <end position="197"/>
    </location>
</feature>
<feature type="compositionally biased region" description="Pro residues" evidence="1">
    <location>
        <begin position="454"/>
        <end position="469"/>
    </location>
</feature>
<dbReference type="GO" id="GO:0001100">
    <property type="term" value="P:negative regulation of exit from mitosis"/>
    <property type="evidence" value="ECO:0007669"/>
    <property type="project" value="InterPro"/>
</dbReference>
<gene>
    <name evidence="2" type="ORF">MYCIT1_LOCUS30660</name>
</gene>
<dbReference type="PANTHER" id="PTHR35140:SF1">
    <property type="entry name" value="MITOTIC CHECK POINT PROTEIN BFA1"/>
    <property type="match status" value="1"/>
</dbReference>
<dbReference type="PANTHER" id="PTHR35140">
    <property type="entry name" value="MITOTIC CHECK POINT PROTEIN BFA1"/>
    <property type="match status" value="1"/>
</dbReference>
<dbReference type="AlphaFoldDB" id="A0AAD2K5N3"/>
<feature type="compositionally biased region" description="Low complexity" evidence="1">
    <location>
        <begin position="704"/>
        <end position="725"/>
    </location>
</feature>
<feature type="compositionally biased region" description="Low complexity" evidence="1">
    <location>
        <begin position="173"/>
        <end position="185"/>
    </location>
</feature>
<dbReference type="GO" id="GO:0005096">
    <property type="term" value="F:GTPase activator activity"/>
    <property type="evidence" value="ECO:0007669"/>
    <property type="project" value="InterPro"/>
</dbReference>
<comment type="caution">
    <text evidence="2">The sequence shown here is derived from an EMBL/GenBank/DDBJ whole genome shotgun (WGS) entry which is preliminary data.</text>
</comment>
<feature type="compositionally biased region" description="Low complexity" evidence="1">
    <location>
        <begin position="362"/>
        <end position="379"/>
    </location>
</feature>
<feature type="compositionally biased region" description="Basic and acidic residues" evidence="1">
    <location>
        <begin position="221"/>
        <end position="239"/>
    </location>
</feature>
<feature type="region of interest" description="Disordered" evidence="1">
    <location>
        <begin position="1"/>
        <end position="93"/>
    </location>
</feature>
<feature type="region of interest" description="Disordered" evidence="1">
    <location>
        <begin position="704"/>
        <end position="750"/>
    </location>
</feature>
<evidence type="ECO:0000313" key="2">
    <source>
        <dbReference type="EMBL" id="CAK5280178.1"/>
    </source>
</evidence>
<keyword evidence="3" id="KW-1185">Reference proteome</keyword>
<feature type="compositionally biased region" description="Polar residues" evidence="1">
    <location>
        <begin position="258"/>
        <end position="286"/>
    </location>
</feature>
<feature type="compositionally biased region" description="Acidic residues" evidence="1">
    <location>
        <begin position="240"/>
        <end position="252"/>
    </location>
</feature>
<organism evidence="2 3">
    <name type="scientific">Mycena citricolor</name>
    <dbReference type="NCBI Taxonomy" id="2018698"/>
    <lineage>
        <taxon>Eukaryota</taxon>
        <taxon>Fungi</taxon>
        <taxon>Dikarya</taxon>
        <taxon>Basidiomycota</taxon>
        <taxon>Agaricomycotina</taxon>
        <taxon>Agaricomycetes</taxon>
        <taxon>Agaricomycetidae</taxon>
        <taxon>Agaricales</taxon>
        <taxon>Marasmiineae</taxon>
        <taxon>Mycenaceae</taxon>
        <taxon>Mycena</taxon>
    </lineage>
</organism>
<feature type="compositionally biased region" description="Acidic residues" evidence="1">
    <location>
        <begin position="36"/>
        <end position="47"/>
    </location>
</feature>
<dbReference type="InterPro" id="IPR034586">
    <property type="entry name" value="Bfa1/Byr4"/>
</dbReference>
<feature type="compositionally biased region" description="Basic and acidic residues" evidence="1">
    <location>
        <begin position="505"/>
        <end position="514"/>
    </location>
</feature>
<feature type="region of interest" description="Disordered" evidence="1">
    <location>
        <begin position="221"/>
        <end position="575"/>
    </location>
</feature>
<feature type="region of interest" description="Disordered" evidence="1">
    <location>
        <begin position="146"/>
        <end position="205"/>
    </location>
</feature>
<feature type="compositionally biased region" description="Basic and acidic residues" evidence="1">
    <location>
        <begin position="11"/>
        <end position="35"/>
    </location>
</feature>
<dbReference type="GO" id="GO:1990334">
    <property type="term" value="C:Bfa1-Bub2 complex"/>
    <property type="evidence" value="ECO:0007669"/>
    <property type="project" value="InterPro"/>
</dbReference>
<protein>
    <submittedName>
        <fullName evidence="2">Uncharacterized protein</fullName>
    </submittedName>
</protein>
<accession>A0AAD2K5N3</accession>
<feature type="compositionally biased region" description="Polar residues" evidence="1">
    <location>
        <begin position="52"/>
        <end position="66"/>
    </location>
</feature>
<name>A0AAD2K5N3_9AGAR</name>
<dbReference type="Proteomes" id="UP001295794">
    <property type="component" value="Unassembled WGS sequence"/>
</dbReference>
<evidence type="ECO:0000256" key="1">
    <source>
        <dbReference type="SAM" id="MobiDB-lite"/>
    </source>
</evidence>